<dbReference type="GeneTree" id="ENSGT00940000158416"/>
<dbReference type="InterPro" id="IPR017978">
    <property type="entry name" value="GPCR_3_C"/>
</dbReference>
<evidence type="ECO:0000313" key="13">
    <source>
        <dbReference type="Ensembl" id="ENSGMOP00000004504.2"/>
    </source>
</evidence>
<keyword evidence="14" id="KW-1185">Reference proteome</keyword>
<organism evidence="13 14">
    <name type="scientific">Gadus morhua</name>
    <name type="common">Atlantic cod</name>
    <dbReference type="NCBI Taxonomy" id="8049"/>
    <lineage>
        <taxon>Eukaryota</taxon>
        <taxon>Metazoa</taxon>
        <taxon>Chordata</taxon>
        <taxon>Craniata</taxon>
        <taxon>Vertebrata</taxon>
        <taxon>Euteleostomi</taxon>
        <taxon>Actinopterygii</taxon>
        <taxon>Neopterygii</taxon>
        <taxon>Teleostei</taxon>
        <taxon>Neoteleostei</taxon>
        <taxon>Acanthomorphata</taxon>
        <taxon>Zeiogadaria</taxon>
        <taxon>Gadariae</taxon>
        <taxon>Gadiformes</taxon>
        <taxon>Gadoidei</taxon>
        <taxon>Gadidae</taxon>
        <taxon>Gadus</taxon>
    </lineage>
</organism>
<dbReference type="OMA" id="QTIGEYS"/>
<evidence type="ECO:0000256" key="6">
    <source>
        <dbReference type="ARBA" id="ARBA00023136"/>
    </source>
</evidence>
<dbReference type="InterPro" id="IPR000337">
    <property type="entry name" value="GPCR_3"/>
</dbReference>
<protein>
    <submittedName>
        <fullName evidence="13">G-protein coupled receptor family C group 6 member A-like</fullName>
    </submittedName>
</protein>
<dbReference type="InterPro" id="IPR001828">
    <property type="entry name" value="ANF_lig-bd_rcpt"/>
</dbReference>
<dbReference type="PRINTS" id="PR01176">
    <property type="entry name" value="GABABRECEPTR"/>
</dbReference>
<dbReference type="Pfam" id="PF00003">
    <property type="entry name" value="7tm_3"/>
    <property type="match status" value="1"/>
</dbReference>
<dbReference type="PANTHER" id="PTHR24061:SF506">
    <property type="entry name" value="G-PROTEIN COUPLED RECEPTOR FAMILY C GROUP 6 MEMBER A-LIKE PRECURSOR"/>
    <property type="match status" value="1"/>
</dbReference>
<accession>A0A8C4Z068</accession>
<name>A0A8C4Z068_GADMO</name>
<dbReference type="PROSITE" id="PS50259">
    <property type="entry name" value="G_PROTEIN_RECEP_F3_4"/>
    <property type="match status" value="1"/>
</dbReference>
<keyword evidence="3 10" id="KW-0812">Transmembrane</keyword>
<dbReference type="GO" id="GO:0005886">
    <property type="term" value="C:plasma membrane"/>
    <property type="evidence" value="ECO:0007669"/>
    <property type="project" value="UniProtKB-SubCell"/>
</dbReference>
<keyword evidence="8" id="KW-0325">Glycoprotein</keyword>
<evidence type="ECO:0000313" key="14">
    <source>
        <dbReference type="Proteomes" id="UP000694546"/>
    </source>
</evidence>
<keyword evidence="9" id="KW-0807">Transducer</keyword>
<gene>
    <name evidence="13" type="primary">LOC115544531</name>
</gene>
<evidence type="ECO:0000256" key="8">
    <source>
        <dbReference type="ARBA" id="ARBA00023180"/>
    </source>
</evidence>
<feature type="transmembrane region" description="Helical" evidence="10">
    <location>
        <begin position="723"/>
        <end position="744"/>
    </location>
</feature>
<evidence type="ECO:0000256" key="10">
    <source>
        <dbReference type="SAM" id="Phobius"/>
    </source>
</evidence>
<dbReference type="OrthoDB" id="5984008at2759"/>
<comment type="subcellular location">
    <subcellularLocation>
        <location evidence="1">Cell membrane</location>
        <topology evidence="1">Multi-pass membrane protein</topology>
    </subcellularLocation>
</comment>
<proteinExistence type="predicted"/>
<dbReference type="InterPro" id="IPR028082">
    <property type="entry name" value="Peripla_BP_I"/>
</dbReference>
<dbReference type="Gene3D" id="2.10.50.30">
    <property type="entry name" value="GPCR, family 3, nine cysteines domain"/>
    <property type="match status" value="1"/>
</dbReference>
<evidence type="ECO:0000256" key="9">
    <source>
        <dbReference type="ARBA" id="ARBA00023224"/>
    </source>
</evidence>
<feature type="domain" description="G-protein coupled receptors family 3 profile" evidence="12">
    <location>
        <begin position="568"/>
        <end position="828"/>
    </location>
</feature>
<feature type="transmembrane region" description="Helical" evidence="10">
    <location>
        <begin position="568"/>
        <end position="591"/>
    </location>
</feature>
<dbReference type="Proteomes" id="UP000694546">
    <property type="component" value="Chromosome 5"/>
</dbReference>
<evidence type="ECO:0000256" key="3">
    <source>
        <dbReference type="ARBA" id="ARBA00022692"/>
    </source>
</evidence>
<feature type="transmembrane region" description="Helical" evidence="10">
    <location>
        <begin position="756"/>
        <end position="779"/>
    </location>
</feature>
<dbReference type="Gene3D" id="3.40.50.2300">
    <property type="match status" value="2"/>
</dbReference>
<dbReference type="InterPro" id="IPR038550">
    <property type="entry name" value="GPCR_3_9-Cys_sf"/>
</dbReference>
<feature type="transmembrane region" description="Helical" evidence="10">
    <location>
        <begin position="680"/>
        <end position="702"/>
    </location>
</feature>
<evidence type="ECO:0000256" key="7">
    <source>
        <dbReference type="ARBA" id="ARBA00023170"/>
    </source>
</evidence>
<evidence type="ECO:0000256" key="11">
    <source>
        <dbReference type="SAM" id="SignalP"/>
    </source>
</evidence>
<evidence type="ECO:0000256" key="4">
    <source>
        <dbReference type="ARBA" id="ARBA00022989"/>
    </source>
</evidence>
<keyword evidence="6 10" id="KW-0472">Membrane</keyword>
<feature type="transmembrane region" description="Helical" evidence="10">
    <location>
        <begin position="603"/>
        <end position="626"/>
    </location>
</feature>
<keyword evidence="11" id="KW-0732">Signal</keyword>
<reference evidence="13" key="2">
    <citation type="submission" date="2025-09" db="UniProtKB">
        <authorList>
            <consortium name="Ensembl"/>
        </authorList>
    </citation>
    <scope>IDENTIFICATION</scope>
</reference>
<dbReference type="InterPro" id="IPR000068">
    <property type="entry name" value="GPCR_3_Ca_sens_rcpt-rel"/>
</dbReference>
<dbReference type="Ensembl" id="ENSGMOT00000004640.2">
    <property type="protein sequence ID" value="ENSGMOP00000004504.2"/>
    <property type="gene ID" value="ENSGMOG00000004180.2"/>
</dbReference>
<feature type="chain" id="PRO_5046646997" evidence="11">
    <location>
        <begin position="18"/>
        <end position="842"/>
    </location>
</feature>
<keyword evidence="2" id="KW-1003">Cell membrane</keyword>
<keyword evidence="7" id="KW-0675">Receptor</keyword>
<sequence>MWCFLLRCVLCFPGLLCTLPAATHQPLHEYSDGDVIIGGLFPIHLQPNQTFPSSRHVSCNEYHFQQFLAAQMMIFAIKRVNQRRALPDVTLGYDVYDTCGDVSLAMRMALNMSIDQLDPHCGLLPGRKPSSAPDPRVKAVIGEGSSEVSIAVARILTLSSIAQISYAATSELLSKKAKFPTFLRTVNSDVLQTKAMAELVKTFNWWTVGIVGSDDEYGKYGSDGLVDRFNAMDNVCVDFKFILPAHLDLSDSSAQKQLTELMDTIGNSTAEAIILFTRESNVKLVLEAAIQRNLNRTWIASDTWSNSSDIKELPGIEAIGPFFGIAFKSHIVEGFADYVSSMVEEKSSNPLWEYHKLNHPPCQSAPQEKLNCSLTASQCMETRCLVHYIFWDLSLNIYLAVEVIVNALSSLMKCDREKCQRNTSFTAYELLNEIKNVNLTVNDTNIVFDDNGDPMLGYDIVAWNSPSSGTIGEYLPGRKITLPPNLVAKMANVTFTAFNCSKACPVGQELKKNGMKCCKHCIVCSDGYVSSEIGTQNCTKCKEGEYSSWERDKCLVKGHEFLKWKNPFIITLSIFNIIGIVATVVVGVILVVNRGTPIVKAVGGYLCFLELFSLLACFCLSFTFIVKPSPLSCITGMPLFGIAFTLCVSCVLANLLQIFVCFTFSQNMGGWLRKVNQPPAVVAILFGVQLVLCSIWLAVFPPSLQREPHKKAFELKCDPTSKALFGAVLSYVALLAVVSFLFAFKGKKLPDLYKNASFVTIGMLLVLVVWIIFIPVYLFGDGVYTEAIKAAAVLVSSHSMLCCHLVPKCYIMVFRKELNDEKAITDYIRNHFEQKGINVLKS</sequence>
<dbReference type="RefSeq" id="XP_030213391.1">
    <property type="nucleotide sequence ID" value="XM_030357531.1"/>
</dbReference>
<evidence type="ECO:0000259" key="12">
    <source>
        <dbReference type="PROSITE" id="PS50259"/>
    </source>
</evidence>
<dbReference type="Pfam" id="PF01094">
    <property type="entry name" value="ANF_receptor"/>
    <property type="match status" value="1"/>
</dbReference>
<dbReference type="AlphaFoldDB" id="A0A8C4Z068"/>
<keyword evidence="5" id="KW-0297">G-protein coupled receptor</keyword>
<feature type="signal peptide" evidence="11">
    <location>
        <begin position="1"/>
        <end position="17"/>
    </location>
</feature>
<dbReference type="SUPFAM" id="SSF53822">
    <property type="entry name" value="Periplasmic binding protein-like I"/>
    <property type="match status" value="1"/>
</dbReference>
<reference evidence="13" key="1">
    <citation type="submission" date="2025-08" db="UniProtKB">
        <authorList>
            <consortium name="Ensembl"/>
        </authorList>
    </citation>
    <scope>IDENTIFICATION</scope>
</reference>
<evidence type="ECO:0000256" key="5">
    <source>
        <dbReference type="ARBA" id="ARBA00023040"/>
    </source>
</evidence>
<keyword evidence="4 10" id="KW-1133">Transmembrane helix</keyword>
<dbReference type="PRINTS" id="PR00248">
    <property type="entry name" value="GPCRMGR"/>
</dbReference>
<dbReference type="PANTHER" id="PTHR24061">
    <property type="entry name" value="CALCIUM-SENSING RECEPTOR-RELATED"/>
    <property type="match status" value="1"/>
</dbReference>
<dbReference type="GeneID" id="115544531"/>
<evidence type="ECO:0000256" key="1">
    <source>
        <dbReference type="ARBA" id="ARBA00004651"/>
    </source>
</evidence>
<dbReference type="GO" id="GO:0004930">
    <property type="term" value="F:G protein-coupled receptor activity"/>
    <property type="evidence" value="ECO:0007669"/>
    <property type="project" value="UniProtKB-KW"/>
</dbReference>
<feature type="transmembrane region" description="Helical" evidence="10">
    <location>
        <begin position="638"/>
        <end position="660"/>
    </location>
</feature>
<evidence type="ECO:0000256" key="2">
    <source>
        <dbReference type="ARBA" id="ARBA00022475"/>
    </source>
</evidence>